<keyword evidence="2" id="KW-1185">Reference proteome</keyword>
<dbReference type="PANTHER" id="PTHR10039">
    <property type="entry name" value="AMELOGENIN"/>
    <property type="match status" value="1"/>
</dbReference>
<sequence>MQPKISAGPLSPFSSYGRERYKLILTSREYPEDIQESFSKPIKNNLWARDGDIASYITQKINDYPRVRRLVENGNYQKMLISQITECAHGMFLVVHFHIEYLCSQTTLRGFRQELQRLKTSFNEASPLNPIYGRAMDIIKNQPKTRVDLAPKVLSLRQIQMAVSMEEGTTNFDDRRICQKYRPY</sequence>
<proteinExistence type="predicted"/>
<name>A0A3N4KPV0_9PEZI</name>
<dbReference type="OrthoDB" id="448455at2759"/>
<reference evidence="1 2" key="1">
    <citation type="journal article" date="2018" name="Nat. Ecol. Evol.">
        <title>Pezizomycetes genomes reveal the molecular basis of ectomycorrhizal truffle lifestyle.</title>
        <authorList>
            <person name="Murat C."/>
            <person name="Payen T."/>
            <person name="Noel B."/>
            <person name="Kuo A."/>
            <person name="Morin E."/>
            <person name="Chen J."/>
            <person name="Kohler A."/>
            <person name="Krizsan K."/>
            <person name="Balestrini R."/>
            <person name="Da Silva C."/>
            <person name="Montanini B."/>
            <person name="Hainaut M."/>
            <person name="Levati E."/>
            <person name="Barry K.W."/>
            <person name="Belfiori B."/>
            <person name="Cichocki N."/>
            <person name="Clum A."/>
            <person name="Dockter R.B."/>
            <person name="Fauchery L."/>
            <person name="Guy J."/>
            <person name="Iotti M."/>
            <person name="Le Tacon F."/>
            <person name="Lindquist E.A."/>
            <person name="Lipzen A."/>
            <person name="Malagnac F."/>
            <person name="Mello A."/>
            <person name="Molinier V."/>
            <person name="Miyauchi S."/>
            <person name="Poulain J."/>
            <person name="Riccioni C."/>
            <person name="Rubini A."/>
            <person name="Sitrit Y."/>
            <person name="Splivallo R."/>
            <person name="Traeger S."/>
            <person name="Wang M."/>
            <person name="Zifcakova L."/>
            <person name="Wipf D."/>
            <person name="Zambonelli A."/>
            <person name="Paolocci F."/>
            <person name="Nowrousian M."/>
            <person name="Ottonello S."/>
            <person name="Baldrian P."/>
            <person name="Spatafora J.W."/>
            <person name="Henrissat B."/>
            <person name="Nagy L.G."/>
            <person name="Aury J.M."/>
            <person name="Wincker P."/>
            <person name="Grigoriev I.V."/>
            <person name="Bonfante P."/>
            <person name="Martin F.M."/>
        </authorList>
    </citation>
    <scope>NUCLEOTIDE SEQUENCE [LARGE SCALE GENOMIC DNA]</scope>
    <source>
        <strain evidence="1 2">CCBAS932</strain>
    </source>
</reference>
<dbReference type="InParanoid" id="A0A3N4KPV0"/>
<organism evidence="1 2">
    <name type="scientific">Morchella conica CCBAS932</name>
    <dbReference type="NCBI Taxonomy" id="1392247"/>
    <lineage>
        <taxon>Eukaryota</taxon>
        <taxon>Fungi</taxon>
        <taxon>Dikarya</taxon>
        <taxon>Ascomycota</taxon>
        <taxon>Pezizomycotina</taxon>
        <taxon>Pezizomycetes</taxon>
        <taxon>Pezizales</taxon>
        <taxon>Morchellaceae</taxon>
        <taxon>Morchella</taxon>
    </lineage>
</organism>
<evidence type="ECO:0000313" key="2">
    <source>
        <dbReference type="Proteomes" id="UP000277580"/>
    </source>
</evidence>
<dbReference type="AlphaFoldDB" id="A0A3N4KPV0"/>
<dbReference type="EMBL" id="ML119136">
    <property type="protein sequence ID" value="RPB11342.1"/>
    <property type="molecule type" value="Genomic_DNA"/>
</dbReference>
<accession>A0A3N4KPV0</accession>
<dbReference type="Proteomes" id="UP000277580">
    <property type="component" value="Unassembled WGS sequence"/>
</dbReference>
<gene>
    <name evidence="1" type="ORF">P167DRAFT_565918</name>
</gene>
<protein>
    <submittedName>
        <fullName evidence="1">Uncharacterized protein</fullName>
    </submittedName>
</protein>
<evidence type="ECO:0000313" key="1">
    <source>
        <dbReference type="EMBL" id="RPB11342.1"/>
    </source>
</evidence>